<feature type="non-terminal residue" evidence="4">
    <location>
        <position position="280"/>
    </location>
</feature>
<dbReference type="InterPro" id="IPR027417">
    <property type="entry name" value="P-loop_NTPase"/>
</dbReference>
<gene>
    <name evidence="4" type="ORF">C7999DRAFT_36692</name>
</gene>
<reference evidence="4" key="2">
    <citation type="submission" date="2023-05" db="EMBL/GenBank/DDBJ databases">
        <authorList>
            <consortium name="Lawrence Berkeley National Laboratory"/>
            <person name="Steindorff A."/>
            <person name="Hensen N."/>
            <person name="Bonometti L."/>
            <person name="Westerberg I."/>
            <person name="Brannstrom I.O."/>
            <person name="Guillou S."/>
            <person name="Cros-Aarteil S."/>
            <person name="Calhoun S."/>
            <person name="Haridas S."/>
            <person name="Kuo A."/>
            <person name="Mondo S."/>
            <person name="Pangilinan J."/>
            <person name="Riley R."/>
            <person name="Labutti K."/>
            <person name="Andreopoulos B."/>
            <person name="Lipzen A."/>
            <person name="Chen C."/>
            <person name="Yanf M."/>
            <person name="Daum C."/>
            <person name="Ng V."/>
            <person name="Clum A."/>
            <person name="Ohm R."/>
            <person name="Martin F."/>
            <person name="Silar P."/>
            <person name="Natvig D."/>
            <person name="Lalanne C."/>
            <person name="Gautier V."/>
            <person name="Ament-Velasquez S.L."/>
            <person name="Kruys A."/>
            <person name="Hutchinson M.I."/>
            <person name="Powell A.J."/>
            <person name="Barry K."/>
            <person name="Miller A.N."/>
            <person name="Grigoriev I.V."/>
            <person name="Debuchy R."/>
            <person name="Gladieux P."/>
            <person name="Thoren M.H."/>
            <person name="Johannesson H."/>
        </authorList>
    </citation>
    <scope>NUCLEOTIDE SEQUENCE</scope>
    <source>
        <strain evidence="4">CBS 359.72</strain>
    </source>
</reference>
<dbReference type="PANTHER" id="PTHR10039">
    <property type="entry name" value="AMELOGENIN"/>
    <property type="match status" value="1"/>
</dbReference>
<organism evidence="4 5">
    <name type="scientific">Corynascus novoguineensis</name>
    <dbReference type="NCBI Taxonomy" id="1126955"/>
    <lineage>
        <taxon>Eukaryota</taxon>
        <taxon>Fungi</taxon>
        <taxon>Dikarya</taxon>
        <taxon>Ascomycota</taxon>
        <taxon>Pezizomycotina</taxon>
        <taxon>Sordariomycetes</taxon>
        <taxon>Sordariomycetidae</taxon>
        <taxon>Sordariales</taxon>
        <taxon>Chaetomiaceae</taxon>
        <taxon>Corynascus</taxon>
    </lineage>
</organism>
<dbReference type="Gene3D" id="3.40.50.300">
    <property type="entry name" value="P-loop containing nucleotide triphosphate hydrolases"/>
    <property type="match status" value="1"/>
</dbReference>
<feature type="region of interest" description="Disordered" evidence="2">
    <location>
        <begin position="1"/>
        <end position="20"/>
    </location>
</feature>
<evidence type="ECO:0000256" key="2">
    <source>
        <dbReference type="SAM" id="MobiDB-lite"/>
    </source>
</evidence>
<dbReference type="FunFam" id="3.40.50.300:FF:001638">
    <property type="entry name" value="NACHT and WD40 domain protein"/>
    <property type="match status" value="1"/>
</dbReference>
<dbReference type="PROSITE" id="PS50837">
    <property type="entry name" value="NACHT"/>
    <property type="match status" value="1"/>
</dbReference>
<evidence type="ECO:0000313" key="4">
    <source>
        <dbReference type="EMBL" id="KAK4242985.1"/>
    </source>
</evidence>
<dbReference type="SUPFAM" id="SSF52540">
    <property type="entry name" value="P-loop containing nucleoside triphosphate hydrolases"/>
    <property type="match status" value="1"/>
</dbReference>
<proteinExistence type="predicted"/>
<dbReference type="InterPro" id="IPR007111">
    <property type="entry name" value="NACHT_NTPase"/>
</dbReference>
<evidence type="ECO:0000256" key="1">
    <source>
        <dbReference type="ARBA" id="ARBA00022737"/>
    </source>
</evidence>
<dbReference type="AlphaFoldDB" id="A0AAN7CJ24"/>
<dbReference type="Pfam" id="PF24883">
    <property type="entry name" value="NPHP3_N"/>
    <property type="match status" value="1"/>
</dbReference>
<name>A0AAN7CJ24_9PEZI</name>
<evidence type="ECO:0000313" key="5">
    <source>
        <dbReference type="Proteomes" id="UP001303647"/>
    </source>
</evidence>
<feature type="domain" description="NACHT" evidence="3">
    <location>
        <begin position="98"/>
        <end position="280"/>
    </location>
</feature>
<dbReference type="InterPro" id="IPR056884">
    <property type="entry name" value="NPHP3-like_N"/>
</dbReference>
<sequence>MGEHEVGAAPPSIPTGPAFGPIHGDNVIAGQNISGGTVINNFHGGERKLKCLKDLRTTDPRDDKTRIEQTKGGLLADSYRWVLDNTDFRRWRDDEQSRLLWIKGDPGKGKTMLLCGIIDELRAVSDSSLLSFFFCQAADASINNATAVLGGLIYLLVDQQPSLFSHVQKKYDAAGNPLFRGVNTWVALSEVFTNILKDPTLPPTRLIIDALDECIEGLDLLLGLIVQTSSIYTNVKWIVSSRNWPIIEKKLDATTQKVRLSLELNEESVSAAVTAYIRFK</sequence>
<dbReference type="EMBL" id="MU857940">
    <property type="protein sequence ID" value="KAK4242985.1"/>
    <property type="molecule type" value="Genomic_DNA"/>
</dbReference>
<keyword evidence="1" id="KW-0677">Repeat</keyword>
<accession>A0AAN7CJ24</accession>
<evidence type="ECO:0000259" key="3">
    <source>
        <dbReference type="PROSITE" id="PS50837"/>
    </source>
</evidence>
<keyword evidence="5" id="KW-1185">Reference proteome</keyword>
<comment type="caution">
    <text evidence="4">The sequence shown here is derived from an EMBL/GenBank/DDBJ whole genome shotgun (WGS) entry which is preliminary data.</text>
</comment>
<dbReference type="Proteomes" id="UP001303647">
    <property type="component" value="Unassembled WGS sequence"/>
</dbReference>
<reference evidence="4" key="1">
    <citation type="journal article" date="2023" name="Mol. Phylogenet. Evol.">
        <title>Genome-scale phylogeny and comparative genomics of the fungal order Sordariales.</title>
        <authorList>
            <person name="Hensen N."/>
            <person name="Bonometti L."/>
            <person name="Westerberg I."/>
            <person name="Brannstrom I.O."/>
            <person name="Guillou S."/>
            <person name="Cros-Aarteil S."/>
            <person name="Calhoun S."/>
            <person name="Haridas S."/>
            <person name="Kuo A."/>
            <person name="Mondo S."/>
            <person name="Pangilinan J."/>
            <person name="Riley R."/>
            <person name="LaButti K."/>
            <person name="Andreopoulos B."/>
            <person name="Lipzen A."/>
            <person name="Chen C."/>
            <person name="Yan M."/>
            <person name="Daum C."/>
            <person name="Ng V."/>
            <person name="Clum A."/>
            <person name="Steindorff A."/>
            <person name="Ohm R.A."/>
            <person name="Martin F."/>
            <person name="Silar P."/>
            <person name="Natvig D.O."/>
            <person name="Lalanne C."/>
            <person name="Gautier V."/>
            <person name="Ament-Velasquez S.L."/>
            <person name="Kruys A."/>
            <person name="Hutchinson M.I."/>
            <person name="Powell A.J."/>
            <person name="Barry K."/>
            <person name="Miller A.N."/>
            <person name="Grigoriev I.V."/>
            <person name="Debuchy R."/>
            <person name="Gladieux P."/>
            <person name="Hiltunen Thoren M."/>
            <person name="Johannesson H."/>
        </authorList>
    </citation>
    <scope>NUCLEOTIDE SEQUENCE</scope>
    <source>
        <strain evidence="4">CBS 359.72</strain>
    </source>
</reference>
<protein>
    <submittedName>
        <fullName evidence="4">NACHT domain-containing protein</fullName>
    </submittedName>
</protein>